<dbReference type="InterPro" id="IPR002575">
    <property type="entry name" value="Aminoglycoside_PTrfase"/>
</dbReference>
<reference evidence="3 4" key="1">
    <citation type="submission" date="2021-05" db="EMBL/GenBank/DDBJ databases">
        <title>Novel Bacillus species.</title>
        <authorList>
            <person name="Liu G."/>
        </authorList>
    </citation>
    <scope>NUCLEOTIDE SEQUENCE [LARGE SCALE GENOMIC DNA]</scope>
    <source>
        <strain evidence="3 4">FJAT-49732</strain>
    </source>
</reference>
<gene>
    <name evidence="3" type="ORF">KHA93_09900</name>
</gene>
<dbReference type="Pfam" id="PF01636">
    <property type="entry name" value="APH"/>
    <property type="match status" value="1"/>
</dbReference>
<dbReference type="Gene3D" id="3.90.1200.10">
    <property type="match status" value="1"/>
</dbReference>
<dbReference type="PANTHER" id="PTHR21064:SF6">
    <property type="entry name" value="AMINOGLYCOSIDE PHOSPHOTRANSFERASE DOMAIN-CONTAINING PROTEIN"/>
    <property type="match status" value="1"/>
</dbReference>
<protein>
    <submittedName>
        <fullName evidence="3">Phosphotransferase</fullName>
    </submittedName>
</protein>
<dbReference type="SUPFAM" id="SSF56112">
    <property type="entry name" value="Protein kinase-like (PK-like)"/>
    <property type="match status" value="1"/>
</dbReference>
<comment type="caution">
    <text evidence="3">The sequence shown here is derived from an EMBL/GenBank/DDBJ whole genome shotgun (WGS) entry which is preliminary data.</text>
</comment>
<dbReference type="InterPro" id="IPR050249">
    <property type="entry name" value="Pseudomonas-type_ThrB"/>
</dbReference>
<accession>A0A942YL43</accession>
<dbReference type="GO" id="GO:0009088">
    <property type="term" value="P:threonine biosynthetic process"/>
    <property type="evidence" value="ECO:0007669"/>
    <property type="project" value="TreeGrafter"/>
</dbReference>
<name>A0A942YL43_9BACI</name>
<evidence type="ECO:0000259" key="2">
    <source>
        <dbReference type="Pfam" id="PF01636"/>
    </source>
</evidence>
<organism evidence="3 4">
    <name type="scientific">Lederbergia citrisecunda</name>
    <dbReference type="NCBI Taxonomy" id="2833583"/>
    <lineage>
        <taxon>Bacteria</taxon>
        <taxon>Bacillati</taxon>
        <taxon>Bacillota</taxon>
        <taxon>Bacilli</taxon>
        <taxon>Bacillales</taxon>
        <taxon>Bacillaceae</taxon>
        <taxon>Lederbergia</taxon>
    </lineage>
</organism>
<dbReference type="InterPro" id="IPR011009">
    <property type="entry name" value="Kinase-like_dom_sf"/>
</dbReference>
<dbReference type="AlphaFoldDB" id="A0A942YL43"/>
<comment type="similarity">
    <text evidence="1">Belongs to the pseudomonas-type ThrB family.</text>
</comment>
<sequence length="334" mass="39250">MEKEMIDEFSYEILELGAKSFGVAPENLIHIGNWQNFIYEYKINGQSYILRFTPSPHRPVNKVKGEIDWLLYLSKNGVSVSNPIESKNGHFVEVIETNNTGFIVTSFTKALGRKIGYPECLNDNELYYKLGRITGRIHSLSQKYKPSDKTIQRHDWHQNYYLQNIGKFVPINQKLVHESCFNLMKTIKDSLPKDETSYGLIHGDIGVGNFLVNEEGIITLFDFDEAQYSWFVEDIAVQLYYLVYVYGGEEGKNNREAQAYRFMEYFLKGYEREHSIDEYWLKQIPLFLKLREIIVYIGCNRSWDMTNLNQWSKDYLTESKERIEKGEPVVDIWK</sequence>
<proteinExistence type="inferred from homology"/>
<keyword evidence="4" id="KW-1185">Reference proteome</keyword>
<dbReference type="Gene3D" id="3.30.200.20">
    <property type="entry name" value="Phosphorylase Kinase, domain 1"/>
    <property type="match status" value="1"/>
</dbReference>
<dbReference type="PANTHER" id="PTHR21064">
    <property type="entry name" value="AMINOGLYCOSIDE PHOSPHOTRANSFERASE DOMAIN-CONTAINING PROTEIN-RELATED"/>
    <property type="match status" value="1"/>
</dbReference>
<feature type="domain" description="Aminoglycoside phosphotransferase" evidence="2">
    <location>
        <begin position="40"/>
        <end position="248"/>
    </location>
</feature>
<evidence type="ECO:0000313" key="3">
    <source>
        <dbReference type="EMBL" id="MBS4199969.1"/>
    </source>
</evidence>
<evidence type="ECO:0000313" key="4">
    <source>
        <dbReference type="Proteomes" id="UP000682713"/>
    </source>
</evidence>
<dbReference type="GO" id="GO:0004413">
    <property type="term" value="F:homoserine kinase activity"/>
    <property type="evidence" value="ECO:0007669"/>
    <property type="project" value="TreeGrafter"/>
</dbReference>
<dbReference type="Proteomes" id="UP000682713">
    <property type="component" value="Unassembled WGS sequence"/>
</dbReference>
<dbReference type="RefSeq" id="WP_213110595.1">
    <property type="nucleotide sequence ID" value="NZ_JAGYPJ010000001.1"/>
</dbReference>
<dbReference type="EMBL" id="JAGYPJ010000001">
    <property type="protein sequence ID" value="MBS4199969.1"/>
    <property type="molecule type" value="Genomic_DNA"/>
</dbReference>
<evidence type="ECO:0000256" key="1">
    <source>
        <dbReference type="ARBA" id="ARBA00038240"/>
    </source>
</evidence>